<reference evidence="3" key="1">
    <citation type="submission" date="2014-04" db="EMBL/GenBank/DDBJ databases">
        <title>Evolutionary Origins and Diversification of the Mycorrhizal Mutualists.</title>
        <authorList>
            <consortium name="DOE Joint Genome Institute"/>
            <consortium name="Mycorrhizal Genomics Consortium"/>
            <person name="Kohler A."/>
            <person name="Kuo A."/>
            <person name="Nagy L.G."/>
            <person name="Floudas D."/>
            <person name="Copeland A."/>
            <person name="Barry K.W."/>
            <person name="Cichocki N."/>
            <person name="Veneault-Fourrey C."/>
            <person name="LaButti K."/>
            <person name="Lindquist E.A."/>
            <person name="Lipzen A."/>
            <person name="Lundell T."/>
            <person name="Morin E."/>
            <person name="Murat C."/>
            <person name="Riley R."/>
            <person name="Ohm R."/>
            <person name="Sun H."/>
            <person name="Tunlid A."/>
            <person name="Henrissat B."/>
            <person name="Grigoriev I.V."/>
            <person name="Hibbett D.S."/>
            <person name="Martin F."/>
        </authorList>
    </citation>
    <scope>NUCLEOTIDE SEQUENCE [LARGE SCALE GENOMIC DNA]</scope>
    <source>
        <strain evidence="3">FD-334 SS-4</strain>
    </source>
</reference>
<organism evidence="2 3">
    <name type="scientific">Hypholoma sublateritium (strain FD-334 SS-4)</name>
    <dbReference type="NCBI Taxonomy" id="945553"/>
    <lineage>
        <taxon>Eukaryota</taxon>
        <taxon>Fungi</taxon>
        <taxon>Dikarya</taxon>
        <taxon>Basidiomycota</taxon>
        <taxon>Agaricomycotina</taxon>
        <taxon>Agaricomycetes</taxon>
        <taxon>Agaricomycetidae</taxon>
        <taxon>Agaricales</taxon>
        <taxon>Agaricineae</taxon>
        <taxon>Strophariaceae</taxon>
        <taxon>Hypholoma</taxon>
    </lineage>
</organism>
<feature type="region of interest" description="Disordered" evidence="1">
    <location>
        <begin position="478"/>
        <end position="555"/>
    </location>
</feature>
<evidence type="ECO:0000256" key="1">
    <source>
        <dbReference type="SAM" id="MobiDB-lite"/>
    </source>
</evidence>
<evidence type="ECO:0000313" key="3">
    <source>
        <dbReference type="Proteomes" id="UP000054270"/>
    </source>
</evidence>
<dbReference type="EMBL" id="KN817551">
    <property type="protein sequence ID" value="KJA22302.1"/>
    <property type="molecule type" value="Genomic_DNA"/>
</dbReference>
<evidence type="ECO:0000313" key="2">
    <source>
        <dbReference type="EMBL" id="KJA22302.1"/>
    </source>
</evidence>
<gene>
    <name evidence="2" type="ORF">HYPSUDRAFT_54993</name>
</gene>
<keyword evidence="3" id="KW-1185">Reference proteome</keyword>
<name>A0A0D2L607_HYPSF</name>
<feature type="compositionally biased region" description="Polar residues" evidence="1">
    <location>
        <begin position="482"/>
        <end position="494"/>
    </location>
</feature>
<proteinExistence type="predicted"/>
<protein>
    <submittedName>
        <fullName evidence="2">Uncharacterized protein</fullName>
    </submittedName>
</protein>
<dbReference type="AlphaFoldDB" id="A0A0D2L607"/>
<feature type="compositionally biased region" description="Low complexity" evidence="1">
    <location>
        <begin position="504"/>
        <end position="519"/>
    </location>
</feature>
<sequence>MSNSIFPTPTINSRPLVQFSSCHKCHSHALTALYCGGATVTVLENYGRYYQVCHNCKEILWHNAPTDPGSVPADVLNWFYYRQDIAAESRIFCQEANCGTLTGNVPRRASKQCEFVPPRCKPCCVQSGGCKEHRPNGQPGKPSTAPVIESAAAPAASVAVSPVSPSGSASMAALSTSESQSQSTQPCSSYARSLTQDYGEGWQLAQREKEARRIQLARTEEAIRNAQNTIIVIIWKQAGARPKVLNVITHEPGFLIPVNIPQIADIFQGTPLLSVFQTTPRIGWASQGLDVPIPAVRDMRVLLRYDNLDDEDCLSLGDEMEQRLSEGHARRRGEGINVFGVHAPVTPPPSNSLATTESDLTATSLSQTLQETLDAEQKALGSSRLKNGATRLIELFTEHFPKCQFVRSTFYHALNLYSRALEVEDTFGTIAQFIRYGDTPKGTWKNFRKEVDHKSFDNYVYIFTYSMHFENPGINPAGNGRVLSSSNSQPQSRAPSVLSEDQDLTPSQSSSLTDSSEPEVVPSRSLDDQVSAPTQAPGSFADEGSSYQPEFSRMA</sequence>
<accession>A0A0D2L607</accession>
<dbReference type="Proteomes" id="UP000054270">
    <property type="component" value="Unassembled WGS sequence"/>
</dbReference>
<dbReference type="OMA" id="PRIGWAS"/>
<dbReference type="OrthoDB" id="3053599at2759"/>